<dbReference type="CDD" id="cd06464">
    <property type="entry name" value="ACD_sHsps-like"/>
    <property type="match status" value="1"/>
</dbReference>
<reference evidence="4 5" key="1">
    <citation type="submission" date="2015-09" db="EMBL/GenBank/DDBJ databases">
        <title>Draft Genome Sequence of Bradyrhizobium manausense Strain BR 3351T, a Novel Symbiotic Nitrogen-Fixing Alphaproteobacterium Isolated from Brazilian Amazon Rain Forest.</title>
        <authorList>
            <person name="De Araujo J.L."/>
            <person name="Zilli J.E."/>
        </authorList>
    </citation>
    <scope>NUCLEOTIDE SEQUENCE [LARGE SCALE GENOMIC DNA]</scope>
    <source>
        <strain evidence="4 5">BR3351</strain>
    </source>
</reference>
<dbReference type="InterPro" id="IPR008978">
    <property type="entry name" value="HSP20-like_chaperone"/>
</dbReference>
<dbReference type="Proteomes" id="UP000051936">
    <property type="component" value="Unassembled WGS sequence"/>
</dbReference>
<evidence type="ECO:0000256" key="1">
    <source>
        <dbReference type="PROSITE-ProRule" id="PRU00285"/>
    </source>
</evidence>
<evidence type="ECO:0000259" key="3">
    <source>
        <dbReference type="PROSITE" id="PS01031"/>
    </source>
</evidence>
<proteinExistence type="inferred from homology"/>
<sequence>MAAIDPRALMWTRACELIDRAERLHRQFFRPTAESIGDAIWEPPVDIVETESDILVTVALPGVDENAVEVSVGADSVLVVGLRRPSAIPRGSLVHRLEIPYGRFERQISFTGRRLQLSESELAFGCLSLRFNKQP</sequence>
<dbReference type="SUPFAM" id="SSF49764">
    <property type="entry name" value="HSP20-like chaperones"/>
    <property type="match status" value="1"/>
</dbReference>
<dbReference type="Gene3D" id="2.60.40.790">
    <property type="match status" value="1"/>
</dbReference>
<dbReference type="InterPro" id="IPR002068">
    <property type="entry name" value="A-crystallin/Hsp20_dom"/>
</dbReference>
<gene>
    <name evidence="4" type="ORF">AOQ71_22895</name>
</gene>
<comment type="caution">
    <text evidence="4">The sequence shown here is derived from an EMBL/GenBank/DDBJ whole genome shotgun (WGS) entry which is preliminary data.</text>
</comment>
<dbReference type="RefSeq" id="WP_057751333.1">
    <property type="nucleotide sequence ID" value="NZ_LJYG01000094.1"/>
</dbReference>
<dbReference type="EMBL" id="LJYG01000094">
    <property type="protein sequence ID" value="KRQ08334.1"/>
    <property type="molecule type" value="Genomic_DNA"/>
</dbReference>
<dbReference type="Pfam" id="PF00011">
    <property type="entry name" value="HSP20"/>
    <property type="match status" value="1"/>
</dbReference>
<evidence type="ECO:0000313" key="4">
    <source>
        <dbReference type="EMBL" id="KRQ08334.1"/>
    </source>
</evidence>
<dbReference type="AlphaFoldDB" id="A0A0R3DIU4"/>
<dbReference type="STRING" id="989370.AOQ71_22895"/>
<organism evidence="4 5">
    <name type="scientific">Bradyrhizobium manausense</name>
    <dbReference type="NCBI Taxonomy" id="989370"/>
    <lineage>
        <taxon>Bacteria</taxon>
        <taxon>Pseudomonadati</taxon>
        <taxon>Pseudomonadota</taxon>
        <taxon>Alphaproteobacteria</taxon>
        <taxon>Hyphomicrobiales</taxon>
        <taxon>Nitrobacteraceae</taxon>
        <taxon>Bradyrhizobium</taxon>
    </lineage>
</organism>
<dbReference type="PROSITE" id="PS01031">
    <property type="entry name" value="SHSP"/>
    <property type="match status" value="1"/>
</dbReference>
<feature type="domain" description="SHSP" evidence="3">
    <location>
        <begin position="36"/>
        <end position="135"/>
    </location>
</feature>
<evidence type="ECO:0000313" key="5">
    <source>
        <dbReference type="Proteomes" id="UP000051936"/>
    </source>
</evidence>
<comment type="similarity">
    <text evidence="1 2">Belongs to the small heat shock protein (HSP20) family.</text>
</comment>
<dbReference type="OrthoDB" id="9792695at2"/>
<keyword evidence="5" id="KW-1185">Reference proteome</keyword>
<evidence type="ECO:0000256" key="2">
    <source>
        <dbReference type="RuleBase" id="RU003616"/>
    </source>
</evidence>
<protein>
    <submittedName>
        <fullName evidence="4">Heat-shock protein Hsp20</fullName>
    </submittedName>
</protein>
<name>A0A0R3DIU4_9BRAD</name>
<accession>A0A0R3DIU4</accession>